<evidence type="ECO:0000313" key="2">
    <source>
        <dbReference type="Proteomes" id="UP000216311"/>
    </source>
</evidence>
<name>A0A255GS89_9ACTN</name>
<sequence length="138" mass="14946">MAVRRQTDQRIRRGIRLAHESIEFFGEDAGSHDFERIARGHRWLDEDAAAREWFAKAAANVEWFSRNVAGPQLLSGDLAGAVDAAERIAAEHPMAQAVRALAWARSEGTVADAETALGLWLTSAHQAGAGPGRSAGSW</sequence>
<accession>A0A255GS89</accession>
<dbReference type="AlphaFoldDB" id="A0A255GS89"/>
<dbReference type="EMBL" id="NMVQ01000043">
    <property type="protein sequence ID" value="OYO18689.1"/>
    <property type="molecule type" value="Genomic_DNA"/>
</dbReference>
<reference evidence="1 2" key="1">
    <citation type="submission" date="2017-07" db="EMBL/GenBank/DDBJ databases">
        <title>Draft whole genome sequences of clinical Proprionibacteriaceae strains.</title>
        <authorList>
            <person name="Bernier A.-M."/>
            <person name="Bernard K."/>
            <person name="Domingo M.-C."/>
        </authorList>
    </citation>
    <scope>NUCLEOTIDE SEQUENCE [LARGE SCALE GENOMIC DNA]</scope>
    <source>
        <strain evidence="1 2">NML 130396</strain>
    </source>
</reference>
<gene>
    <name evidence="1" type="ORF">CGZ93_14830</name>
</gene>
<protein>
    <submittedName>
        <fullName evidence="1">Uncharacterized protein</fullName>
    </submittedName>
</protein>
<comment type="caution">
    <text evidence="1">The sequence shown here is derived from an EMBL/GenBank/DDBJ whole genome shotgun (WGS) entry which is preliminary data.</text>
</comment>
<dbReference type="Proteomes" id="UP000216311">
    <property type="component" value="Unassembled WGS sequence"/>
</dbReference>
<proteinExistence type="predicted"/>
<dbReference type="RefSeq" id="WP_094364922.1">
    <property type="nucleotide sequence ID" value="NZ_NMVQ01000043.1"/>
</dbReference>
<organism evidence="1 2">
    <name type="scientific">Enemella dayhoffiae</name>
    <dbReference type="NCBI Taxonomy" id="2016507"/>
    <lineage>
        <taxon>Bacteria</taxon>
        <taxon>Bacillati</taxon>
        <taxon>Actinomycetota</taxon>
        <taxon>Actinomycetes</taxon>
        <taxon>Propionibacteriales</taxon>
        <taxon>Propionibacteriaceae</taxon>
        <taxon>Enemella</taxon>
    </lineage>
</organism>
<evidence type="ECO:0000313" key="1">
    <source>
        <dbReference type="EMBL" id="OYO18689.1"/>
    </source>
</evidence>
<keyword evidence="2" id="KW-1185">Reference proteome</keyword>